<gene>
    <name evidence="2" type="ORF">DYBT9275_04938</name>
</gene>
<sequence length="1011" mass="110453">MSRSCQSIFVTLCCLQVALAVAACLPGENDVLDRYNQINQRTAVENAGLSLAQAASDMSAYLVAGNLVRRAPLDDIGITTLSTVPDEDNPMPKTQPGIKVATCSFVPGEDLPEDRSQRKLSAVAYFTAQPKGLPPLQMIFPTMTRALAQRFGGASVGLVDGSGSVQYPKVAQDADCMPTLTDAAPFSPVYAAGFKYEGAIGTLIPDAKKTTWPSVYRDITIPCPSPYQGVVKRKQHCRLITDENSVTPEVGIIDLASKKSGGKAENTIKRIEKTWDCDPPDGQQLTPSAAEINDYCRDPNAGLSPQTENSIQLSAENIKELLDNGSSQYYTFKCRKNANDTNSCDTKPFNPNTNVPSTTFLRCDPQPVPEQYVINPVVPMQVDVTGKVISETPAAAKTGAILGNRSCGQGWTGDLIAGYQVRACRLIKVVDGVQTPMKLAQTVYKIGYVGARCMAPPKEETYDCPHPYDGNVVLRESHYMTKPLALQLGTAPAGEWSPSTIPWSRAGLFGDATTETRARARQEDYIVSYLPLEGWQNPDFSSRLGQAMAGYMKKEITGCKLAGQTCEFPPDPIKLGIVFDRSGSMKPEPPSPVPTLTTSTSRMECRATLNDIFTDRTAACGLLRDNARDEYPQDGQLIESVLGEYLINRYDSKYYRLMMDAINNKQSCNASIDIGYCVPGKSTQQSSCSPGTCVALRSTVTGNYLDIAEEQLQTALGYIPTGSNVTYTEFVFDNNVEPSKTFNLCNYVTDPNCDFGYEVNQMRNDMLANKGTAKAGTPLIEAADQTLKTMFGDHYADAGVVNTEPGILLLFTDGAERDGINEKDGYIFKSDYPYPFGSLCEARFPGAGVDGDNYDFCRYIGLHEGSGSPDMDPAQVISKIEPYYLTNQCGDPSNEGTPTCRHVLRLYDADGLVRENWKDCFKTGNSTRGTFIDFVKDKLPNLRVFILNLGSRELANCPSDPNSNIQMIDVEDAIGYQTAFNNAFKSVNTKPANPQDVCQRMRQTYTNAADY</sequence>
<evidence type="ECO:0000313" key="2">
    <source>
        <dbReference type="EMBL" id="CAG5011384.1"/>
    </source>
</evidence>
<evidence type="ECO:0008006" key="4">
    <source>
        <dbReference type="Google" id="ProtNLM"/>
    </source>
</evidence>
<dbReference type="RefSeq" id="WP_215241206.1">
    <property type="nucleotide sequence ID" value="NZ_CAJRAF010000002.1"/>
</dbReference>
<evidence type="ECO:0000256" key="1">
    <source>
        <dbReference type="SAM" id="SignalP"/>
    </source>
</evidence>
<feature type="chain" id="PRO_5037494205" description="VWFA domain-containing protein" evidence="1">
    <location>
        <begin position="23"/>
        <end position="1011"/>
    </location>
</feature>
<dbReference type="Proteomes" id="UP000680038">
    <property type="component" value="Unassembled WGS sequence"/>
</dbReference>
<feature type="signal peptide" evidence="1">
    <location>
        <begin position="1"/>
        <end position="22"/>
    </location>
</feature>
<proteinExistence type="predicted"/>
<dbReference type="PROSITE" id="PS51257">
    <property type="entry name" value="PROKAR_LIPOPROTEIN"/>
    <property type="match status" value="1"/>
</dbReference>
<keyword evidence="3" id="KW-1185">Reference proteome</keyword>
<reference evidence="2" key="1">
    <citation type="submission" date="2021-04" db="EMBL/GenBank/DDBJ databases">
        <authorList>
            <person name="Rodrigo-Torres L."/>
            <person name="Arahal R. D."/>
            <person name="Lucena T."/>
        </authorList>
    </citation>
    <scope>NUCLEOTIDE SEQUENCE</scope>
    <source>
        <strain evidence="2">CECT 9275</strain>
    </source>
</reference>
<name>A0A916JG88_9BACT</name>
<comment type="caution">
    <text evidence="2">The sequence shown here is derived from an EMBL/GenBank/DDBJ whole genome shotgun (WGS) entry which is preliminary data.</text>
</comment>
<dbReference type="AlphaFoldDB" id="A0A916JG88"/>
<organism evidence="2 3">
    <name type="scientific">Dyadobacter helix</name>
    <dbReference type="NCBI Taxonomy" id="2822344"/>
    <lineage>
        <taxon>Bacteria</taxon>
        <taxon>Pseudomonadati</taxon>
        <taxon>Bacteroidota</taxon>
        <taxon>Cytophagia</taxon>
        <taxon>Cytophagales</taxon>
        <taxon>Spirosomataceae</taxon>
        <taxon>Dyadobacter</taxon>
    </lineage>
</organism>
<protein>
    <recommendedName>
        <fullName evidence="4">VWFA domain-containing protein</fullName>
    </recommendedName>
</protein>
<evidence type="ECO:0000313" key="3">
    <source>
        <dbReference type="Proteomes" id="UP000680038"/>
    </source>
</evidence>
<accession>A0A916JG88</accession>
<keyword evidence="1" id="KW-0732">Signal</keyword>
<dbReference type="EMBL" id="CAJRAF010000002">
    <property type="protein sequence ID" value="CAG5011384.1"/>
    <property type="molecule type" value="Genomic_DNA"/>
</dbReference>